<evidence type="ECO:0000256" key="2">
    <source>
        <dbReference type="ARBA" id="ARBA00022516"/>
    </source>
</evidence>
<name>T1B8M9_9ZZZZ</name>
<dbReference type="Gene3D" id="3.40.630.30">
    <property type="match status" value="1"/>
</dbReference>
<keyword evidence="5 6" id="KW-0012">Acyltransferase</keyword>
<evidence type="ECO:0000256" key="1">
    <source>
        <dbReference type="ARBA" id="ARBA00005189"/>
    </source>
</evidence>
<keyword evidence="4" id="KW-0443">Lipid metabolism</keyword>
<comment type="pathway">
    <text evidence="1">Lipid metabolism.</text>
</comment>
<dbReference type="Pfam" id="PF13444">
    <property type="entry name" value="Acetyltransf_5"/>
    <property type="match status" value="1"/>
</dbReference>
<keyword evidence="3 6" id="KW-0808">Transferase</keyword>
<dbReference type="SUPFAM" id="SSF55729">
    <property type="entry name" value="Acyl-CoA N-acyltransferases (Nat)"/>
    <property type="match status" value="1"/>
</dbReference>
<evidence type="ECO:0000256" key="3">
    <source>
        <dbReference type="ARBA" id="ARBA00022679"/>
    </source>
</evidence>
<protein>
    <submittedName>
        <fullName evidence="6">Ornithine-acyl[acyl carrier protein] N-acyltransferase</fullName>
    </submittedName>
</protein>
<evidence type="ECO:0000313" key="6">
    <source>
        <dbReference type="EMBL" id="EQD64823.1"/>
    </source>
</evidence>
<dbReference type="GO" id="GO:0016746">
    <property type="term" value="F:acyltransferase activity"/>
    <property type="evidence" value="ECO:0007669"/>
    <property type="project" value="UniProtKB-KW"/>
</dbReference>
<dbReference type="AlphaFoldDB" id="T1B8M9"/>
<dbReference type="EMBL" id="AUZX01006198">
    <property type="protein sequence ID" value="EQD64823.1"/>
    <property type="molecule type" value="Genomic_DNA"/>
</dbReference>
<dbReference type="InterPro" id="IPR016181">
    <property type="entry name" value="Acyl_CoA_acyltransferase"/>
</dbReference>
<organism evidence="6">
    <name type="scientific">mine drainage metagenome</name>
    <dbReference type="NCBI Taxonomy" id="410659"/>
    <lineage>
        <taxon>unclassified sequences</taxon>
        <taxon>metagenomes</taxon>
        <taxon>ecological metagenomes</taxon>
    </lineage>
</organism>
<keyword evidence="2" id="KW-0444">Lipid biosynthesis</keyword>
<evidence type="ECO:0000256" key="5">
    <source>
        <dbReference type="ARBA" id="ARBA00023315"/>
    </source>
</evidence>
<dbReference type="PANTHER" id="PTHR37323">
    <property type="entry name" value="GCN5-RELATED N-ACETYLTRANSFERASE"/>
    <property type="match status" value="1"/>
</dbReference>
<dbReference type="InterPro" id="IPR052351">
    <property type="entry name" value="Ornithine_N-alpha-AT"/>
</dbReference>
<sequence length="262" mass="29674">MERSMTQLDQSLQNIRQPRLIFQYARSPADVRAAQQLRWQVFHEEMGAHLHSPEAGLDQDRFDELCDHLILRDTRSHEVVGTYRILNAQQAVWAGGFYAEEEFDLTRLSHLLPHVMEVGRACVHPDYRNGLSIAVLWAGLAEYIQTHRVQYLMGCASMTMIDGGHTAASLYRQLELFHGAPAEWRVFPRCALPLAALDSTRVVEIPPLIKAYLRVGAYVCGAPAWDADFNTADCLLLLPTAAMDQRYSRHFMKTSAEGKTSF</sequence>
<accession>T1B8M9</accession>
<proteinExistence type="predicted"/>
<gene>
    <name evidence="6" type="ORF">B1A_08690</name>
</gene>
<dbReference type="GO" id="GO:0006629">
    <property type="term" value="P:lipid metabolic process"/>
    <property type="evidence" value="ECO:0007669"/>
    <property type="project" value="UniProtKB-KW"/>
</dbReference>
<evidence type="ECO:0000256" key="4">
    <source>
        <dbReference type="ARBA" id="ARBA00023098"/>
    </source>
</evidence>
<dbReference type="PANTHER" id="PTHR37323:SF1">
    <property type="entry name" value="L-ORNITHINE N(ALPHA)-ACYLTRANSFERASE"/>
    <property type="match status" value="1"/>
</dbReference>
<reference evidence="6" key="1">
    <citation type="submission" date="2013-08" db="EMBL/GenBank/DDBJ databases">
        <authorList>
            <person name="Mendez C."/>
            <person name="Richter M."/>
            <person name="Ferrer M."/>
            <person name="Sanchez J."/>
        </authorList>
    </citation>
    <scope>NUCLEOTIDE SEQUENCE</scope>
</reference>
<reference evidence="6" key="2">
    <citation type="journal article" date="2014" name="ISME J.">
        <title>Microbial stratification in low pH oxic and suboxic macroscopic growths along an acid mine drainage.</title>
        <authorList>
            <person name="Mendez-Garcia C."/>
            <person name="Mesa V."/>
            <person name="Sprenger R.R."/>
            <person name="Richter M."/>
            <person name="Diez M.S."/>
            <person name="Solano J."/>
            <person name="Bargiela R."/>
            <person name="Golyshina O.V."/>
            <person name="Manteca A."/>
            <person name="Ramos J.L."/>
            <person name="Gallego J.R."/>
            <person name="Llorente I."/>
            <person name="Martins Dos Santos V.A."/>
            <person name="Jensen O.N."/>
            <person name="Pelaez A.I."/>
            <person name="Sanchez J."/>
            <person name="Ferrer M."/>
        </authorList>
    </citation>
    <scope>NUCLEOTIDE SEQUENCE</scope>
</reference>
<comment type="caution">
    <text evidence="6">The sequence shown here is derived from an EMBL/GenBank/DDBJ whole genome shotgun (WGS) entry which is preliminary data.</text>
</comment>